<proteinExistence type="predicted"/>
<dbReference type="VEuPathDB" id="AmoebaDB:ACA1_220430"/>
<dbReference type="RefSeq" id="XP_004337297.1">
    <property type="nucleotide sequence ID" value="XM_004337249.1"/>
</dbReference>
<protein>
    <submittedName>
        <fullName evidence="2">Uncharacterized protein</fullName>
    </submittedName>
</protein>
<dbReference type="KEGG" id="acan:ACA1_220430"/>
<sequence length="80" mass="9146">MKEKDEGGLYVYHLEMDYECNEEDPVKRLVVVQPREQAGDAPSDQQVETAPKLTFMFRKQCPLPRPAHSSPPLEPSTSWS</sequence>
<evidence type="ECO:0000256" key="1">
    <source>
        <dbReference type="SAM" id="MobiDB-lite"/>
    </source>
</evidence>
<feature type="region of interest" description="Disordered" evidence="1">
    <location>
        <begin position="61"/>
        <end position="80"/>
    </location>
</feature>
<evidence type="ECO:0000313" key="2">
    <source>
        <dbReference type="EMBL" id="ELR15284.1"/>
    </source>
</evidence>
<dbReference type="AlphaFoldDB" id="L8GQ28"/>
<name>L8GQ28_ACACF</name>
<organism evidence="2 3">
    <name type="scientific">Acanthamoeba castellanii (strain ATCC 30010 / Neff)</name>
    <dbReference type="NCBI Taxonomy" id="1257118"/>
    <lineage>
        <taxon>Eukaryota</taxon>
        <taxon>Amoebozoa</taxon>
        <taxon>Discosea</taxon>
        <taxon>Longamoebia</taxon>
        <taxon>Centramoebida</taxon>
        <taxon>Acanthamoebidae</taxon>
        <taxon>Acanthamoeba</taxon>
    </lineage>
</organism>
<keyword evidence="3" id="KW-1185">Reference proteome</keyword>
<dbReference type="EMBL" id="KB008036">
    <property type="protein sequence ID" value="ELR15284.1"/>
    <property type="molecule type" value="Genomic_DNA"/>
</dbReference>
<gene>
    <name evidence="2" type="ORF">ACA1_220430</name>
</gene>
<evidence type="ECO:0000313" key="3">
    <source>
        <dbReference type="Proteomes" id="UP000011083"/>
    </source>
</evidence>
<accession>L8GQ28</accession>
<dbReference type="Proteomes" id="UP000011083">
    <property type="component" value="Unassembled WGS sequence"/>
</dbReference>
<dbReference type="GeneID" id="14915932"/>
<reference evidence="2 3" key="1">
    <citation type="journal article" date="2013" name="Genome Biol.">
        <title>Genome of Acanthamoeba castellanii highlights extensive lateral gene transfer and early evolution of tyrosine kinase signaling.</title>
        <authorList>
            <person name="Clarke M."/>
            <person name="Lohan A.J."/>
            <person name="Liu B."/>
            <person name="Lagkouvardos I."/>
            <person name="Roy S."/>
            <person name="Zafar N."/>
            <person name="Bertelli C."/>
            <person name="Schilde C."/>
            <person name="Kianianmomeni A."/>
            <person name="Burglin T.R."/>
            <person name="Frech C."/>
            <person name="Turcotte B."/>
            <person name="Kopec K.O."/>
            <person name="Synnott J.M."/>
            <person name="Choo C."/>
            <person name="Paponov I."/>
            <person name="Finkler A."/>
            <person name="Soon Heng Tan C."/>
            <person name="Hutchins A.P."/>
            <person name="Weinmeier T."/>
            <person name="Rattei T."/>
            <person name="Chu J.S."/>
            <person name="Gimenez G."/>
            <person name="Irimia M."/>
            <person name="Rigden D.J."/>
            <person name="Fitzpatrick D.A."/>
            <person name="Lorenzo-Morales J."/>
            <person name="Bateman A."/>
            <person name="Chiu C.H."/>
            <person name="Tang P."/>
            <person name="Hegemann P."/>
            <person name="Fromm H."/>
            <person name="Raoult D."/>
            <person name="Greub G."/>
            <person name="Miranda-Saavedra D."/>
            <person name="Chen N."/>
            <person name="Nash P."/>
            <person name="Ginger M.L."/>
            <person name="Horn M."/>
            <person name="Schaap P."/>
            <person name="Caler L."/>
            <person name="Loftus B."/>
        </authorList>
    </citation>
    <scope>NUCLEOTIDE SEQUENCE [LARGE SCALE GENOMIC DNA]</scope>
    <source>
        <strain evidence="2 3">Neff</strain>
    </source>
</reference>